<dbReference type="InParanoid" id="A0A0V0QCC7"/>
<dbReference type="SUPFAM" id="SSF54001">
    <property type="entry name" value="Cysteine proteinases"/>
    <property type="match status" value="1"/>
</dbReference>
<dbReference type="PANTHER" id="PTHR31354:SF2">
    <property type="entry name" value="OS01G0793500 PROTEIN"/>
    <property type="match status" value="1"/>
</dbReference>
<gene>
    <name evidence="2" type="ORF">PPERSA_07848</name>
</gene>
<dbReference type="EMBL" id="LDAU01000204">
    <property type="protein sequence ID" value="KRW99771.1"/>
    <property type="molecule type" value="Genomic_DNA"/>
</dbReference>
<dbReference type="Gene3D" id="3.90.1720.10">
    <property type="entry name" value="endopeptidase domain like (from Nostoc punctiforme)"/>
    <property type="match status" value="1"/>
</dbReference>
<dbReference type="PROSITE" id="PS51257">
    <property type="entry name" value="PROKAR_LIPOPROTEIN"/>
    <property type="match status" value="1"/>
</dbReference>
<feature type="chain" id="PRO_5006867397" evidence="1">
    <location>
        <begin position="18"/>
        <end position="580"/>
    </location>
</feature>
<reference evidence="2 3" key="1">
    <citation type="journal article" date="2015" name="Sci. Rep.">
        <title>Genome of the facultative scuticociliatosis pathogen Pseudocohnilembus persalinus provides insight into its virulence through horizontal gene transfer.</title>
        <authorList>
            <person name="Xiong J."/>
            <person name="Wang G."/>
            <person name="Cheng J."/>
            <person name="Tian M."/>
            <person name="Pan X."/>
            <person name="Warren A."/>
            <person name="Jiang C."/>
            <person name="Yuan D."/>
            <person name="Miao W."/>
        </authorList>
    </citation>
    <scope>NUCLEOTIDE SEQUENCE [LARGE SCALE GENOMIC DNA]</scope>
    <source>
        <strain evidence="2">36N120E</strain>
    </source>
</reference>
<keyword evidence="1" id="KW-0732">Signal</keyword>
<evidence type="ECO:0000313" key="2">
    <source>
        <dbReference type="EMBL" id="KRW99771.1"/>
    </source>
</evidence>
<accession>A0A0V0QCC7</accession>
<dbReference type="OrthoDB" id="1847654at2759"/>
<evidence type="ECO:0000313" key="3">
    <source>
        <dbReference type="Proteomes" id="UP000054937"/>
    </source>
</evidence>
<evidence type="ECO:0000256" key="1">
    <source>
        <dbReference type="SAM" id="SignalP"/>
    </source>
</evidence>
<dbReference type="PANTHER" id="PTHR31354">
    <property type="entry name" value="OS01G0793500 PROTEIN"/>
    <property type="match status" value="1"/>
</dbReference>
<dbReference type="AlphaFoldDB" id="A0A0V0QCC7"/>
<sequence>MLKKILLLVLILALASCNVQEIIRSYKEKGYNILEHSQGHHQVRVSEELTHIFDSGETIRSSTNLRQSLYQKYKDVTAKDLSDSFLTCSKGDKPDFLKMFAWPIGVLGNDGKSQQTFLKVRDDSCFKTVFASFELTGSDSYTIDIIASDFQGGVTCTDVIQIATSEVFHLPVLLSFASKKHTIKVTDQSASQMEAVQKWGIHLFQTCDKITNLLPDLYLSLQLFIGGLSDNPDGEGIWNSKPTENQVYQNIQFLLRGQEYQWQKRENPVFVDLSDTEVHSGDFIIINRFDGVDNLIQYGAGGHVGHTCVFLEMDGEMYVVESQDGWYWPRHGVQKNTWKQWKKWALNAGFNVAVVPLSDENRQIFQENIDSVIEFYNSMEGYPYGYHNFLFGWLDDVDYNIPPITTIDYFWILFCQLEKVIPDTMSTFVGEAMNKRLGTEGLTLPQIANTIFDRGMTLQDVMNIPEQDSWVYSDGPSNVCSSFVIRIYKAAGLFGDVEVQGTEFTPRDVCQIDFWNTSAVLPEKCTQADPNLPYCQVMGDYVLDITDDKWSTVKPYDNMFERCPSMTPLFERDTSYPNGC</sequence>
<keyword evidence="3" id="KW-1185">Reference proteome</keyword>
<proteinExistence type="predicted"/>
<organism evidence="2 3">
    <name type="scientific">Pseudocohnilembus persalinus</name>
    <name type="common">Ciliate</name>
    <dbReference type="NCBI Taxonomy" id="266149"/>
    <lineage>
        <taxon>Eukaryota</taxon>
        <taxon>Sar</taxon>
        <taxon>Alveolata</taxon>
        <taxon>Ciliophora</taxon>
        <taxon>Intramacronucleata</taxon>
        <taxon>Oligohymenophorea</taxon>
        <taxon>Scuticociliatia</taxon>
        <taxon>Philasterida</taxon>
        <taxon>Pseudocohnilembidae</taxon>
        <taxon>Pseudocohnilembus</taxon>
    </lineage>
</organism>
<dbReference type="InterPro" id="IPR038765">
    <property type="entry name" value="Papain-like_cys_pep_sf"/>
</dbReference>
<name>A0A0V0QCC7_PSEPJ</name>
<dbReference type="Proteomes" id="UP000054937">
    <property type="component" value="Unassembled WGS sequence"/>
</dbReference>
<comment type="caution">
    <text evidence="2">The sequence shown here is derived from an EMBL/GenBank/DDBJ whole genome shotgun (WGS) entry which is preliminary data.</text>
</comment>
<dbReference type="OMA" id="SYAANMW"/>
<protein>
    <submittedName>
        <fullName evidence="2">Uncharacterized protein</fullName>
    </submittedName>
</protein>
<feature type="signal peptide" evidence="1">
    <location>
        <begin position="1"/>
        <end position="17"/>
    </location>
</feature>